<evidence type="ECO:0000313" key="7">
    <source>
        <dbReference type="Proteomes" id="UP000504615"/>
    </source>
</evidence>
<keyword evidence="3" id="KW-0378">Hydrolase</keyword>
<keyword evidence="3" id="KW-0255">Endonuclease</keyword>
<proteinExistence type="inferred from homology"/>
<dbReference type="GO" id="GO:0003676">
    <property type="term" value="F:nucleic acid binding"/>
    <property type="evidence" value="ECO:0007669"/>
    <property type="project" value="InterPro"/>
</dbReference>
<dbReference type="InterPro" id="IPR044925">
    <property type="entry name" value="His-Me_finger_sf"/>
</dbReference>
<gene>
    <name evidence="8" type="primary">LOC112552708</name>
</gene>
<dbReference type="InterPro" id="IPR044929">
    <property type="entry name" value="DNA/RNA_non-sp_Endonuclease_sf"/>
</dbReference>
<dbReference type="GeneID" id="112552708"/>
<dbReference type="InterPro" id="IPR040255">
    <property type="entry name" value="Non-specific_endonuclease"/>
</dbReference>
<dbReference type="GO" id="GO:0005634">
    <property type="term" value="C:nucleus"/>
    <property type="evidence" value="ECO:0007669"/>
    <property type="project" value="TreeGrafter"/>
</dbReference>
<dbReference type="PANTHER" id="PTHR13966:SF19">
    <property type="entry name" value="NUCLEASE EXOG, MITOCHONDRIAL"/>
    <property type="match status" value="1"/>
</dbReference>
<evidence type="ECO:0000256" key="3">
    <source>
        <dbReference type="ARBA" id="ARBA00022759"/>
    </source>
</evidence>
<accession>A0A8N1S609</accession>
<evidence type="ECO:0000256" key="5">
    <source>
        <dbReference type="PIRSR" id="PIRSR640255-2"/>
    </source>
</evidence>
<keyword evidence="5" id="KW-0479">Metal-binding</keyword>
<keyword evidence="7" id="KW-1185">Reference proteome</keyword>
<dbReference type="Gene3D" id="3.40.570.10">
    <property type="entry name" value="Extracellular Endonuclease, subunit A"/>
    <property type="match status" value="1"/>
</dbReference>
<dbReference type="Pfam" id="PF01223">
    <property type="entry name" value="Endonuclease_NS"/>
    <property type="match status" value="1"/>
</dbReference>
<dbReference type="InterPro" id="IPR001604">
    <property type="entry name" value="Endo_G_ENPP1-like_dom"/>
</dbReference>
<dbReference type="GO" id="GO:0000014">
    <property type="term" value="F:single-stranded DNA endodeoxyribonuclease activity"/>
    <property type="evidence" value="ECO:0007669"/>
    <property type="project" value="TreeGrafter"/>
</dbReference>
<evidence type="ECO:0000256" key="1">
    <source>
        <dbReference type="ARBA" id="ARBA00010052"/>
    </source>
</evidence>
<dbReference type="RefSeq" id="XP_025074329.1">
    <property type="nucleotide sequence ID" value="XM_025218544.1"/>
</dbReference>
<protein>
    <submittedName>
        <fullName evidence="8">Uncharacterized protein LOC112552708</fullName>
    </submittedName>
</protein>
<name>A0A8N1S609_9HYME</name>
<organism evidence="7 8">
    <name type="scientific">Pogonomyrmex barbatus</name>
    <name type="common">red harvester ant</name>
    <dbReference type="NCBI Taxonomy" id="144034"/>
    <lineage>
        <taxon>Eukaryota</taxon>
        <taxon>Metazoa</taxon>
        <taxon>Ecdysozoa</taxon>
        <taxon>Arthropoda</taxon>
        <taxon>Hexapoda</taxon>
        <taxon>Insecta</taxon>
        <taxon>Pterygota</taxon>
        <taxon>Neoptera</taxon>
        <taxon>Endopterygota</taxon>
        <taxon>Hymenoptera</taxon>
        <taxon>Apocrita</taxon>
        <taxon>Aculeata</taxon>
        <taxon>Formicoidea</taxon>
        <taxon>Formicidae</taxon>
        <taxon>Myrmicinae</taxon>
        <taxon>Pogonomyrmex</taxon>
    </lineage>
</organism>
<dbReference type="AlphaFoldDB" id="A0A8N1S609"/>
<evidence type="ECO:0000313" key="8">
    <source>
        <dbReference type="RefSeq" id="XP_025074329.1"/>
    </source>
</evidence>
<feature type="binding site" evidence="5">
    <location>
        <position position="69"/>
    </location>
    <ligand>
        <name>Mg(2+)</name>
        <dbReference type="ChEBI" id="CHEBI:18420"/>
        <note>catalytic</note>
    </ligand>
</feature>
<sequence>MEEAYKIKNQVNILAKTLKSFKLAKNLLYDRSQYLSRGHMVAKADFVYGAQQRSTFWYLNTAPQWQTFNGGNWNSLEISVRYFAATYHLDLDVYTGVHGHMTMKDIYDNQEPLYLDALSVPKFYWKVIYDPLSKQGTAFVGLNDPFITSITDDIYLCKDISEKIEWLIWQPKNITAGISYACSVDDLREAVPTVPLFDVIDILI</sequence>
<dbReference type="GO" id="GO:0006309">
    <property type="term" value="P:apoptotic DNA fragmentation"/>
    <property type="evidence" value="ECO:0007669"/>
    <property type="project" value="TreeGrafter"/>
</dbReference>
<feature type="domain" description="DNA/RNA non-specific endonuclease/pyrophosphatase/phosphodiesterase" evidence="6">
    <location>
        <begin position="1"/>
        <end position="187"/>
    </location>
</feature>
<evidence type="ECO:0000256" key="2">
    <source>
        <dbReference type="ARBA" id="ARBA00022722"/>
    </source>
</evidence>
<dbReference type="GO" id="GO:0004521">
    <property type="term" value="F:RNA endonuclease activity"/>
    <property type="evidence" value="ECO:0007669"/>
    <property type="project" value="TreeGrafter"/>
</dbReference>
<evidence type="ECO:0000256" key="4">
    <source>
        <dbReference type="PIRSR" id="PIRSR640255-1"/>
    </source>
</evidence>
<reference evidence="8" key="1">
    <citation type="submission" date="2025-08" db="UniProtKB">
        <authorList>
            <consortium name="RefSeq"/>
        </authorList>
    </citation>
    <scope>IDENTIFICATION</scope>
</reference>
<dbReference type="SUPFAM" id="SSF54060">
    <property type="entry name" value="His-Me finger endonucleases"/>
    <property type="match status" value="1"/>
</dbReference>
<comment type="similarity">
    <text evidence="1">Belongs to the DNA/RNA non-specific endonuclease family.</text>
</comment>
<feature type="active site" description="Proton acceptor" evidence="4">
    <location>
        <position position="39"/>
    </location>
</feature>
<keyword evidence="2" id="KW-0540">Nuclease</keyword>
<dbReference type="SMART" id="SM00892">
    <property type="entry name" value="Endonuclease_NS"/>
    <property type="match status" value="1"/>
</dbReference>
<evidence type="ECO:0000259" key="6">
    <source>
        <dbReference type="SMART" id="SM00892"/>
    </source>
</evidence>
<dbReference type="GO" id="GO:0005743">
    <property type="term" value="C:mitochondrial inner membrane"/>
    <property type="evidence" value="ECO:0007669"/>
    <property type="project" value="TreeGrafter"/>
</dbReference>
<dbReference type="OrthoDB" id="5960141at2759"/>
<dbReference type="Proteomes" id="UP000504615">
    <property type="component" value="Unplaced"/>
</dbReference>
<dbReference type="GO" id="GO:0046872">
    <property type="term" value="F:metal ion binding"/>
    <property type="evidence" value="ECO:0007669"/>
    <property type="project" value="UniProtKB-KW"/>
</dbReference>
<dbReference type="PANTHER" id="PTHR13966">
    <property type="entry name" value="ENDONUCLEASE RELATED"/>
    <property type="match status" value="1"/>
</dbReference>